<protein>
    <recommendedName>
        <fullName evidence="1">4Fe4S-binding SPASM domain-containing protein</fullName>
    </recommendedName>
</protein>
<dbReference type="CDD" id="cd21109">
    <property type="entry name" value="SPASM"/>
    <property type="match status" value="1"/>
</dbReference>
<accession>A0A0F9H1C2</accession>
<name>A0A0F9H1C2_9ZZZZ</name>
<dbReference type="InterPro" id="IPR023885">
    <property type="entry name" value="4Fe4S-binding_SPASM_dom"/>
</dbReference>
<dbReference type="InterPro" id="IPR013785">
    <property type="entry name" value="Aldolase_TIM"/>
</dbReference>
<dbReference type="SUPFAM" id="SSF102114">
    <property type="entry name" value="Radical SAM enzymes"/>
    <property type="match status" value="1"/>
</dbReference>
<proteinExistence type="predicted"/>
<dbReference type="Pfam" id="PF13186">
    <property type="entry name" value="SPASM"/>
    <property type="match status" value="1"/>
</dbReference>
<sequence length="261" mass="29184">MTWELATSICDQAAAAGAGIVPSGLGEPLRWSSASLSGLLSYIDERSPDTQITIFTSLVAPESERILFRQAVARHRGRILVAITLHYAQGRKPLLWEDSRRVGWEKYEEAALRLRELDGGPREVHVAIQPTCPADARQHFTQKFGPNGDRVHSDSQQIEAWFGLVNDRNTHALAPPSLPSDEPCSRPFEDTFMVLYDGRCVACCQDVIEPGHVVGDLNEQSLMDVWHGEKMVALRQRHLDRNVEGISPCNICARTVSYERR</sequence>
<dbReference type="EMBL" id="LAZR01026314">
    <property type="protein sequence ID" value="KKL69122.1"/>
    <property type="molecule type" value="Genomic_DNA"/>
</dbReference>
<reference evidence="2" key="1">
    <citation type="journal article" date="2015" name="Nature">
        <title>Complex archaea that bridge the gap between prokaryotes and eukaryotes.</title>
        <authorList>
            <person name="Spang A."/>
            <person name="Saw J.H."/>
            <person name="Jorgensen S.L."/>
            <person name="Zaremba-Niedzwiedzka K."/>
            <person name="Martijn J."/>
            <person name="Lind A.E."/>
            <person name="van Eijk R."/>
            <person name="Schleper C."/>
            <person name="Guy L."/>
            <person name="Ettema T.J."/>
        </authorList>
    </citation>
    <scope>NUCLEOTIDE SEQUENCE</scope>
</reference>
<evidence type="ECO:0000259" key="1">
    <source>
        <dbReference type="Pfam" id="PF13186"/>
    </source>
</evidence>
<comment type="caution">
    <text evidence="2">The sequence shown here is derived from an EMBL/GenBank/DDBJ whole genome shotgun (WGS) entry which is preliminary data.</text>
</comment>
<feature type="domain" description="4Fe4S-binding SPASM" evidence="1">
    <location>
        <begin position="190"/>
        <end position="252"/>
    </location>
</feature>
<organism evidence="2">
    <name type="scientific">marine sediment metagenome</name>
    <dbReference type="NCBI Taxonomy" id="412755"/>
    <lineage>
        <taxon>unclassified sequences</taxon>
        <taxon>metagenomes</taxon>
        <taxon>ecological metagenomes</taxon>
    </lineage>
</organism>
<dbReference type="AlphaFoldDB" id="A0A0F9H1C2"/>
<dbReference type="Gene3D" id="3.20.20.70">
    <property type="entry name" value="Aldolase class I"/>
    <property type="match status" value="1"/>
</dbReference>
<dbReference type="InterPro" id="IPR058240">
    <property type="entry name" value="rSAM_sf"/>
</dbReference>
<evidence type="ECO:0000313" key="2">
    <source>
        <dbReference type="EMBL" id="KKL69122.1"/>
    </source>
</evidence>
<feature type="non-terminal residue" evidence="2">
    <location>
        <position position="1"/>
    </location>
</feature>
<gene>
    <name evidence="2" type="ORF">LCGC14_2118100</name>
</gene>